<protein>
    <recommendedName>
        <fullName evidence="3">Apea-like HEPN domain-containing protein</fullName>
    </recommendedName>
</protein>
<accession>A0ABS9VM24</accession>
<name>A0ABS9VM24_9SPHN</name>
<comment type="caution">
    <text evidence="1">The sequence shown here is derived from an EMBL/GenBank/DDBJ whole genome shotgun (WGS) entry which is preliminary data.</text>
</comment>
<evidence type="ECO:0000313" key="1">
    <source>
        <dbReference type="EMBL" id="MCH8615482.1"/>
    </source>
</evidence>
<dbReference type="Proteomes" id="UP001203058">
    <property type="component" value="Unassembled WGS sequence"/>
</dbReference>
<dbReference type="RefSeq" id="WP_241446268.1">
    <property type="nucleotide sequence ID" value="NZ_JAKZHW010000001.1"/>
</dbReference>
<reference evidence="1 2" key="1">
    <citation type="submission" date="2022-03" db="EMBL/GenBank/DDBJ databases">
        <authorList>
            <person name="Jo J.-H."/>
            <person name="Im W.-T."/>
        </authorList>
    </citation>
    <scope>NUCLEOTIDE SEQUENCE [LARGE SCALE GENOMIC DNA]</scope>
    <source>
        <strain evidence="1 2">SM33</strain>
    </source>
</reference>
<dbReference type="EMBL" id="JAKZHW010000001">
    <property type="protein sequence ID" value="MCH8615482.1"/>
    <property type="molecule type" value="Genomic_DNA"/>
</dbReference>
<organism evidence="1 2">
    <name type="scientific">Sphingomonas telluris</name>
    <dbReference type="NCBI Taxonomy" id="2907998"/>
    <lineage>
        <taxon>Bacteria</taxon>
        <taxon>Pseudomonadati</taxon>
        <taxon>Pseudomonadota</taxon>
        <taxon>Alphaproteobacteria</taxon>
        <taxon>Sphingomonadales</taxon>
        <taxon>Sphingomonadaceae</taxon>
        <taxon>Sphingomonas</taxon>
    </lineage>
</organism>
<evidence type="ECO:0000313" key="2">
    <source>
        <dbReference type="Proteomes" id="UP001203058"/>
    </source>
</evidence>
<evidence type="ECO:0008006" key="3">
    <source>
        <dbReference type="Google" id="ProtNLM"/>
    </source>
</evidence>
<gene>
    <name evidence="1" type="ORF">LZ016_05125</name>
</gene>
<sequence>MLLRDTAKFNGLDNKEGLLFFAQRFEEATFDYSLDSHRAPAVNIPSLVYEAFSQVGRLMREEPGVSEASIEPIISELCKRLSARSAYKSMFVPERDILSKLRTSDMAELQRNLSVLRDEISQRTYINEVMKQLISAVNEGKKGIIERLVLELVSSLENMGVSRKHLYLSVVKFFFENVEDVLDDHSLQDFFKEVYPHHHKFEVCFSADRVVTDISQSSLSMLGLKVSTKLPKPFATNAEAKDFMGETLGSRYLLVSDVPAYDPYSAIQTAEAKVGIIQNLFRVYHHKRHFSLGPKVVLEQGCCANEIKCVFRDQSRIHSSTDDRPQKAAKRLDTLLQKSALPRGVDRTRFESISEFHSMSLEAESPQNQLLNLWISLETLAPSRAGKSKVDDVIAAVTPCIGLAYVRRLFERASYDLLRWNRREVTRALQNFGGKDSSITQRVLLLLTHSSSEPALAQLFDKMGDFELLRYRCFTLRSEFRDQKAALEKINAHQERVVWQLRRIYRARNLVVHQGTSPAWLRSVIETAHEYFDQALESANDFSCGSSGFKTYARIFNYAKMELEAYHRRLEDAALSEEDFRSRLIWARPRYATRADVLIGAPE</sequence>
<keyword evidence="2" id="KW-1185">Reference proteome</keyword>
<proteinExistence type="predicted"/>